<organism evidence="1 2">
    <name type="scientific">Paenibacillus mesotrionivorans</name>
    <dbReference type="NCBI Taxonomy" id="3160968"/>
    <lineage>
        <taxon>Bacteria</taxon>
        <taxon>Bacillati</taxon>
        <taxon>Bacillota</taxon>
        <taxon>Bacilli</taxon>
        <taxon>Bacillales</taxon>
        <taxon>Paenibacillaceae</taxon>
        <taxon>Paenibacillus</taxon>
    </lineage>
</organism>
<gene>
    <name evidence="1" type="ORF">ACI1P1_03085</name>
</gene>
<name>A0ACC7NRH0_9BACL</name>
<proteinExistence type="predicted"/>
<evidence type="ECO:0000313" key="2">
    <source>
        <dbReference type="Proteomes" id="UP001631969"/>
    </source>
</evidence>
<accession>A0ACC7NRH0</accession>
<keyword evidence="2" id="KW-1185">Reference proteome</keyword>
<protein>
    <submittedName>
        <fullName evidence="1">Uncharacterized protein</fullName>
    </submittedName>
</protein>
<dbReference type="EMBL" id="JBJURJ010000002">
    <property type="protein sequence ID" value="MFM9327276.1"/>
    <property type="molecule type" value="Genomic_DNA"/>
</dbReference>
<evidence type="ECO:0000313" key="1">
    <source>
        <dbReference type="EMBL" id="MFM9327276.1"/>
    </source>
</evidence>
<reference evidence="1" key="1">
    <citation type="submission" date="2024-12" db="EMBL/GenBank/DDBJ databases">
        <authorList>
            <person name="Wu N."/>
        </authorList>
    </citation>
    <scope>NUCLEOTIDE SEQUENCE</scope>
    <source>
        <strain evidence="1">P15</strain>
    </source>
</reference>
<sequence length="243" mass="25805">MKSIAASLLLLTLAAGCQNSSAPVATGTIPASAATASVSPPAAPATPAPAESKAPGATASPAASTAASAAPASAGEIRQQVEAAAAKAVVALKERDWAGLALAAHPDKGVRMSPYVHVDMKQDVILTRDEIKRLQDDKTVRTWGAYDGSGEPIKLTFAEFYDKFLYNHDYAKPEKSAYDEPIGKGNTVNNIKEVYPGSHFVEYYFSGFDPKVQGMDWASLILVFEEKGGAWYLTGLVRNQWTI</sequence>
<dbReference type="Proteomes" id="UP001631969">
    <property type="component" value="Unassembled WGS sequence"/>
</dbReference>
<comment type="caution">
    <text evidence="1">The sequence shown here is derived from an EMBL/GenBank/DDBJ whole genome shotgun (WGS) entry which is preliminary data.</text>
</comment>